<comment type="similarity">
    <text evidence="3 7">Belongs to the IspD/TarI cytidylyltransferase family. IspD subfamily.</text>
</comment>
<feature type="site" description="Transition state stabilizer" evidence="7">
    <location>
        <position position="14"/>
    </location>
</feature>
<keyword evidence="9" id="KW-1185">Reference proteome</keyword>
<dbReference type="HAMAP" id="MF_00108">
    <property type="entry name" value="IspD"/>
    <property type="match status" value="1"/>
</dbReference>
<sequence length="226" mass="25844">MNVGVILFGGSGKRFSQEIPKQFLKFNGKTLMEHTLEKFFEDFIHLIVVVVNKDYLEKSRKILKKYGQKVKIITGGFAREYSTLSAINYLKDKISKEDNVIIHDGARPFVNKEILLKNIEFVDNYGAVVTALPVENTIAFVENDRVKTVPPRKKLFSIQTPQTFKFSVLLEAFEKVKDLENYTDDSSVVLKAGFDVYVVMGEKSNIKITTKEDLFLAGVENFEWDI</sequence>
<keyword evidence="4 7" id="KW-0808">Transferase</keyword>
<keyword evidence="5 7" id="KW-0548">Nucleotidyltransferase</keyword>
<comment type="pathway">
    <text evidence="2 7">Isoprenoid biosynthesis; isopentenyl diphosphate biosynthesis via DXP pathway; isopentenyl diphosphate from 1-deoxy-D-xylulose 5-phosphate: step 2/6.</text>
</comment>
<evidence type="ECO:0000256" key="4">
    <source>
        <dbReference type="ARBA" id="ARBA00022679"/>
    </source>
</evidence>
<comment type="function">
    <text evidence="7">Catalyzes the formation of 4-diphosphocytidyl-2-C-methyl-D-erythritol from CTP and 2-C-methyl-D-erythritol 4-phosphate (MEP).</text>
</comment>
<dbReference type="InterPro" id="IPR034683">
    <property type="entry name" value="IspD/TarI"/>
</dbReference>
<dbReference type="NCBIfam" id="TIGR00453">
    <property type="entry name" value="ispD"/>
    <property type="match status" value="1"/>
</dbReference>
<feature type="site" description="Positions MEP for the nucleophilic attack" evidence="7">
    <location>
        <position position="207"/>
    </location>
</feature>
<dbReference type="PANTHER" id="PTHR32125">
    <property type="entry name" value="2-C-METHYL-D-ERYTHRITOL 4-PHOSPHATE CYTIDYLYLTRANSFERASE, CHLOROPLASTIC"/>
    <property type="match status" value="1"/>
</dbReference>
<name>A0ABX3ILD2_9BACT</name>
<dbReference type="CDD" id="cd02516">
    <property type="entry name" value="CDP-ME_synthetase"/>
    <property type="match status" value="1"/>
</dbReference>
<feature type="site" description="Transition state stabilizer" evidence="7">
    <location>
        <position position="21"/>
    </location>
</feature>
<dbReference type="Proteomes" id="UP000242616">
    <property type="component" value="Unassembled WGS sequence"/>
</dbReference>
<dbReference type="PROSITE" id="PS01295">
    <property type="entry name" value="ISPD"/>
    <property type="match status" value="1"/>
</dbReference>
<dbReference type="GO" id="GO:0016779">
    <property type="term" value="F:nucleotidyltransferase activity"/>
    <property type="evidence" value="ECO:0007669"/>
    <property type="project" value="UniProtKB-KW"/>
</dbReference>
<dbReference type="Pfam" id="PF01128">
    <property type="entry name" value="IspD"/>
    <property type="match status" value="1"/>
</dbReference>
<gene>
    <name evidence="7" type="primary">ispD</name>
    <name evidence="8" type="ORF">XJ44_01155</name>
</gene>
<dbReference type="SUPFAM" id="SSF53448">
    <property type="entry name" value="Nucleotide-diphospho-sugar transferases"/>
    <property type="match status" value="1"/>
</dbReference>
<evidence type="ECO:0000256" key="1">
    <source>
        <dbReference type="ARBA" id="ARBA00001282"/>
    </source>
</evidence>
<evidence type="ECO:0000256" key="6">
    <source>
        <dbReference type="ARBA" id="ARBA00023229"/>
    </source>
</evidence>
<dbReference type="InterPro" id="IPR001228">
    <property type="entry name" value="IspD"/>
</dbReference>
<dbReference type="RefSeq" id="WP_077197794.1">
    <property type="nucleotide sequence ID" value="NZ_LBFC01000003.1"/>
</dbReference>
<dbReference type="InterPro" id="IPR050088">
    <property type="entry name" value="IspD/TarI_cytidylyltransf_bact"/>
</dbReference>
<dbReference type="EC" id="2.7.7.60" evidence="7"/>
<evidence type="ECO:0000313" key="9">
    <source>
        <dbReference type="Proteomes" id="UP000242616"/>
    </source>
</evidence>
<comment type="caution">
    <text evidence="8">The sequence shown here is derived from an EMBL/GenBank/DDBJ whole genome shotgun (WGS) entry which is preliminary data.</text>
</comment>
<keyword evidence="6 7" id="KW-0414">Isoprene biosynthesis</keyword>
<dbReference type="InterPro" id="IPR029044">
    <property type="entry name" value="Nucleotide-diphossugar_trans"/>
</dbReference>
<dbReference type="Gene3D" id="3.90.550.10">
    <property type="entry name" value="Spore Coat Polysaccharide Biosynthesis Protein SpsA, Chain A"/>
    <property type="match status" value="1"/>
</dbReference>
<reference evidence="8 9" key="1">
    <citation type="submission" date="2015-06" db="EMBL/GenBank/DDBJ databases">
        <title>Genome sequencing of Thermotogales isolates from hydrothermal vents.</title>
        <authorList>
            <person name="Haverkamp T.H."/>
            <person name="Kublanov I.V."/>
            <person name="Nesbo C.L."/>
        </authorList>
    </citation>
    <scope>NUCLEOTIDE SEQUENCE [LARGE SCALE GENOMIC DNA]</scope>
    <source>
        <strain evidence="9">ik275mar</strain>
    </source>
</reference>
<evidence type="ECO:0000256" key="3">
    <source>
        <dbReference type="ARBA" id="ARBA00009789"/>
    </source>
</evidence>
<comment type="catalytic activity">
    <reaction evidence="1 7">
        <text>2-C-methyl-D-erythritol 4-phosphate + CTP + H(+) = 4-CDP-2-C-methyl-D-erythritol + diphosphate</text>
        <dbReference type="Rhea" id="RHEA:13429"/>
        <dbReference type="ChEBI" id="CHEBI:15378"/>
        <dbReference type="ChEBI" id="CHEBI:33019"/>
        <dbReference type="ChEBI" id="CHEBI:37563"/>
        <dbReference type="ChEBI" id="CHEBI:57823"/>
        <dbReference type="ChEBI" id="CHEBI:58262"/>
        <dbReference type="EC" id="2.7.7.60"/>
    </reaction>
</comment>
<dbReference type="InterPro" id="IPR018294">
    <property type="entry name" value="ISPD_synthase_CS"/>
</dbReference>
<proteinExistence type="inferred from homology"/>
<evidence type="ECO:0000256" key="7">
    <source>
        <dbReference type="HAMAP-Rule" id="MF_00108"/>
    </source>
</evidence>
<feature type="site" description="Positions MEP for the nucleophilic attack" evidence="7">
    <location>
        <position position="152"/>
    </location>
</feature>
<evidence type="ECO:0000256" key="2">
    <source>
        <dbReference type="ARBA" id="ARBA00004787"/>
    </source>
</evidence>
<organism evidence="8 9">
    <name type="scientific">Thermosipho affectus</name>
    <dbReference type="NCBI Taxonomy" id="660294"/>
    <lineage>
        <taxon>Bacteria</taxon>
        <taxon>Thermotogati</taxon>
        <taxon>Thermotogota</taxon>
        <taxon>Thermotogae</taxon>
        <taxon>Thermotogales</taxon>
        <taxon>Fervidobacteriaceae</taxon>
        <taxon>Thermosipho</taxon>
    </lineage>
</organism>
<dbReference type="PANTHER" id="PTHR32125:SF4">
    <property type="entry name" value="2-C-METHYL-D-ERYTHRITOL 4-PHOSPHATE CYTIDYLYLTRANSFERASE, CHLOROPLASTIC"/>
    <property type="match status" value="1"/>
</dbReference>
<dbReference type="EMBL" id="LBFC01000003">
    <property type="protein sequence ID" value="ONN28012.1"/>
    <property type="molecule type" value="Genomic_DNA"/>
</dbReference>
<evidence type="ECO:0000256" key="5">
    <source>
        <dbReference type="ARBA" id="ARBA00022695"/>
    </source>
</evidence>
<accession>A0ABX3ILD2</accession>
<protein>
    <recommendedName>
        <fullName evidence="7">2-C-methyl-D-erythritol 4-phosphate cytidylyltransferase</fullName>
        <ecNumber evidence="7">2.7.7.60</ecNumber>
    </recommendedName>
    <alternativeName>
        <fullName evidence="7">4-diphosphocytidyl-2C-methyl-D-erythritol synthase</fullName>
    </alternativeName>
    <alternativeName>
        <fullName evidence="7">MEP cytidylyltransferase</fullName>
        <shortName evidence="7">MCT</shortName>
    </alternativeName>
</protein>
<evidence type="ECO:0000313" key="8">
    <source>
        <dbReference type="EMBL" id="ONN28012.1"/>
    </source>
</evidence>